<feature type="non-terminal residue" evidence="1">
    <location>
        <position position="1"/>
    </location>
</feature>
<comment type="caution">
    <text evidence="1">The sequence shown here is derived from an EMBL/GenBank/DDBJ whole genome shotgun (WGS) entry which is preliminary data.</text>
</comment>
<accession>J9F6I7</accession>
<name>J9F6I7_9ZZZZ</name>
<sequence>YEKLNSMQDNPEGQMEILTRINELNRLKVMVNNKLGRV</sequence>
<protein>
    <submittedName>
        <fullName evidence="1">Uncharacterized protein</fullName>
    </submittedName>
</protein>
<dbReference type="EMBL" id="AMCI01008799">
    <property type="protein sequence ID" value="EJW90501.1"/>
    <property type="molecule type" value="Genomic_DNA"/>
</dbReference>
<dbReference type="AlphaFoldDB" id="J9F6I7"/>
<gene>
    <name evidence="1" type="ORF">EVA_21392</name>
</gene>
<proteinExistence type="predicted"/>
<evidence type="ECO:0000313" key="1">
    <source>
        <dbReference type="EMBL" id="EJW90501.1"/>
    </source>
</evidence>
<reference evidence="1" key="1">
    <citation type="journal article" date="2012" name="PLoS ONE">
        <title>Gene sets for utilization of primary and secondary nutrition supplies in the distal gut of endangered iberian lynx.</title>
        <authorList>
            <person name="Alcaide M."/>
            <person name="Messina E."/>
            <person name="Richter M."/>
            <person name="Bargiela R."/>
            <person name="Peplies J."/>
            <person name="Huws S.A."/>
            <person name="Newbold C.J."/>
            <person name="Golyshin P.N."/>
            <person name="Simon M.A."/>
            <person name="Lopez G."/>
            <person name="Yakimov M.M."/>
            <person name="Ferrer M."/>
        </authorList>
    </citation>
    <scope>NUCLEOTIDE SEQUENCE</scope>
</reference>
<organism evidence="1">
    <name type="scientific">gut metagenome</name>
    <dbReference type="NCBI Taxonomy" id="749906"/>
    <lineage>
        <taxon>unclassified sequences</taxon>
        <taxon>metagenomes</taxon>
        <taxon>organismal metagenomes</taxon>
    </lineage>
</organism>